<organism evidence="1 2">
    <name type="scientific">Gordonia rubripertincta</name>
    <name type="common">Rhodococcus corallinus</name>
    <dbReference type="NCBI Taxonomy" id="36822"/>
    <lineage>
        <taxon>Bacteria</taxon>
        <taxon>Bacillati</taxon>
        <taxon>Actinomycetota</taxon>
        <taxon>Actinomycetes</taxon>
        <taxon>Mycobacteriales</taxon>
        <taxon>Gordoniaceae</taxon>
        <taxon>Gordonia</taxon>
    </lineage>
</organism>
<dbReference type="InterPro" id="IPR023198">
    <property type="entry name" value="PGP-like_dom2"/>
</dbReference>
<dbReference type="PANTHER" id="PTHR18901">
    <property type="entry name" value="2-DEOXYGLUCOSE-6-PHOSPHATE PHOSPHATASE 2"/>
    <property type="match status" value="1"/>
</dbReference>
<evidence type="ECO:0000313" key="1">
    <source>
        <dbReference type="EMBL" id="MBM7277362.1"/>
    </source>
</evidence>
<dbReference type="Gene3D" id="1.10.150.240">
    <property type="entry name" value="Putative phosphatase, domain 2"/>
    <property type="match status" value="1"/>
</dbReference>
<dbReference type="NCBIfam" id="TIGR01509">
    <property type="entry name" value="HAD-SF-IA-v3"/>
    <property type="match status" value="1"/>
</dbReference>
<protein>
    <submittedName>
        <fullName evidence="1">HAD family phosphatase</fullName>
    </submittedName>
</protein>
<dbReference type="Pfam" id="PF00702">
    <property type="entry name" value="Hydrolase"/>
    <property type="match status" value="1"/>
</dbReference>
<dbReference type="SFLD" id="SFLDG01129">
    <property type="entry name" value="C1.5:_HAD__Beta-PGM__Phosphata"/>
    <property type="match status" value="1"/>
</dbReference>
<dbReference type="InterPro" id="IPR036412">
    <property type="entry name" value="HAD-like_sf"/>
</dbReference>
<name>A0AAW4G2A3_GORRU</name>
<dbReference type="RefSeq" id="WP_182372578.1">
    <property type="nucleotide sequence ID" value="NZ_CP059694.1"/>
</dbReference>
<evidence type="ECO:0000313" key="2">
    <source>
        <dbReference type="Proteomes" id="UP001195196"/>
    </source>
</evidence>
<reference evidence="1" key="1">
    <citation type="submission" date="2021-02" db="EMBL/GenBank/DDBJ databases">
        <title>Taxonomy, biology and ecology of Rhodococcus bacteria occurring in California pistachio and other woody hosts as revealed by genome sequence analyses.</title>
        <authorList>
            <person name="Riely B."/>
            <person name="Gai Y."/>
        </authorList>
    </citation>
    <scope>NUCLEOTIDE SEQUENCE</scope>
    <source>
        <strain evidence="1">BP-295</strain>
    </source>
</reference>
<proteinExistence type="predicted"/>
<dbReference type="Proteomes" id="UP001195196">
    <property type="component" value="Unassembled WGS sequence"/>
</dbReference>
<sequence length="214" mass="23191">MSRKPAAVLWDMDGTILDTEEYYNDSARGILHAHDVAWTDEIELALNGGSLPDMAQVLIDAGAELTVDEIVRRFILDVSARLRGKLPWKPGAESMLRGLRAEGTPTALVTMSPRVLAEMVVSAMSFDAFDIVVTADDVERAKPAPDAYELAAAKLGVDIRECIAVEDSPPGIAAAVASGARVVGVPLEHLVLEDYEFTRWDGLAGRTVQQMFRV</sequence>
<dbReference type="Gene3D" id="3.40.50.1000">
    <property type="entry name" value="HAD superfamily/HAD-like"/>
    <property type="match status" value="1"/>
</dbReference>
<dbReference type="PANTHER" id="PTHR18901:SF38">
    <property type="entry name" value="PSEUDOURIDINE-5'-PHOSPHATASE"/>
    <property type="match status" value="1"/>
</dbReference>
<dbReference type="SUPFAM" id="SSF56784">
    <property type="entry name" value="HAD-like"/>
    <property type="match status" value="1"/>
</dbReference>
<dbReference type="AlphaFoldDB" id="A0AAW4G2A3"/>
<dbReference type="InterPro" id="IPR023214">
    <property type="entry name" value="HAD_sf"/>
</dbReference>
<dbReference type="EMBL" id="JAFFGU010000002">
    <property type="protein sequence ID" value="MBM7277362.1"/>
    <property type="molecule type" value="Genomic_DNA"/>
</dbReference>
<gene>
    <name evidence="1" type="ORF">JTZ10_06275</name>
</gene>
<comment type="caution">
    <text evidence="1">The sequence shown here is derived from an EMBL/GenBank/DDBJ whole genome shotgun (WGS) entry which is preliminary data.</text>
</comment>
<accession>A0AAW4G2A3</accession>
<dbReference type="InterPro" id="IPR006439">
    <property type="entry name" value="HAD-SF_hydro_IA"/>
</dbReference>
<dbReference type="CDD" id="cd07505">
    <property type="entry name" value="HAD_BPGM-like"/>
    <property type="match status" value="1"/>
</dbReference>
<dbReference type="SFLD" id="SFLDS00003">
    <property type="entry name" value="Haloacid_Dehalogenase"/>
    <property type="match status" value="1"/>
</dbReference>
<dbReference type="PRINTS" id="PR00413">
    <property type="entry name" value="HADHALOGNASE"/>
</dbReference>